<protein>
    <submittedName>
        <fullName evidence="1">Uncharacterized protein</fullName>
    </submittedName>
</protein>
<organism evidence="1 2">
    <name type="scientific">Trichogramma kaykai</name>
    <dbReference type="NCBI Taxonomy" id="54128"/>
    <lineage>
        <taxon>Eukaryota</taxon>
        <taxon>Metazoa</taxon>
        <taxon>Ecdysozoa</taxon>
        <taxon>Arthropoda</taxon>
        <taxon>Hexapoda</taxon>
        <taxon>Insecta</taxon>
        <taxon>Pterygota</taxon>
        <taxon>Neoptera</taxon>
        <taxon>Endopterygota</taxon>
        <taxon>Hymenoptera</taxon>
        <taxon>Apocrita</taxon>
        <taxon>Proctotrupomorpha</taxon>
        <taxon>Chalcidoidea</taxon>
        <taxon>Trichogrammatidae</taxon>
        <taxon>Trichogramma</taxon>
    </lineage>
</organism>
<evidence type="ECO:0000313" key="1">
    <source>
        <dbReference type="EMBL" id="KAL3394571.1"/>
    </source>
</evidence>
<proteinExistence type="predicted"/>
<sequence length="262" mass="29029">MSSQSSSSMSNKDTARIFTVLSRIDVALNDIPTTCAEFKAGAAVTSLKLDRAIATLEGHSGRIKALETRHEHDERYLQEVKSCPELKIMGIPSALACTADSDLRHLCASILELFGAGHTITDVQEIRWLSPPSDRRTGIKIPGFIAPYTQQTNQCQMLLSGVLFRLELSDNQVLEKTFSTMDLKHHERFITKTQSCKPRNSLSVKEDTRAIIFQCSSSIVRDGLVAQSYKLARIGNKDLFDTGGESQLSLSPLWPKSCDVRL</sequence>
<dbReference type="AlphaFoldDB" id="A0ABD2WPQ9"/>
<name>A0ABD2WPQ9_9HYME</name>
<keyword evidence="2" id="KW-1185">Reference proteome</keyword>
<comment type="caution">
    <text evidence="1">The sequence shown here is derived from an EMBL/GenBank/DDBJ whole genome shotgun (WGS) entry which is preliminary data.</text>
</comment>
<dbReference type="EMBL" id="JBJJXI010000092">
    <property type="protein sequence ID" value="KAL3394571.1"/>
    <property type="molecule type" value="Genomic_DNA"/>
</dbReference>
<gene>
    <name evidence="1" type="ORF">TKK_011560</name>
</gene>
<accession>A0ABD2WPQ9</accession>
<evidence type="ECO:0000313" key="2">
    <source>
        <dbReference type="Proteomes" id="UP001627154"/>
    </source>
</evidence>
<reference evidence="1 2" key="1">
    <citation type="journal article" date="2024" name="bioRxiv">
        <title>A reference genome for Trichogramma kaykai: A tiny desert-dwelling parasitoid wasp with competing sex-ratio distorters.</title>
        <authorList>
            <person name="Culotta J."/>
            <person name="Lindsey A.R."/>
        </authorList>
    </citation>
    <scope>NUCLEOTIDE SEQUENCE [LARGE SCALE GENOMIC DNA]</scope>
    <source>
        <strain evidence="1 2">KSX58</strain>
    </source>
</reference>
<dbReference type="Proteomes" id="UP001627154">
    <property type="component" value="Unassembled WGS sequence"/>
</dbReference>